<dbReference type="InterPro" id="IPR007110">
    <property type="entry name" value="Ig-like_dom"/>
</dbReference>
<dbReference type="InterPro" id="IPR041077">
    <property type="entry name" value="MALT1_Ig"/>
</dbReference>
<dbReference type="Proteomes" id="UP000007110">
    <property type="component" value="Unassembled WGS sequence"/>
</dbReference>
<proteinExistence type="predicted"/>
<dbReference type="InterPro" id="IPR003599">
    <property type="entry name" value="Ig_sub"/>
</dbReference>
<dbReference type="SUPFAM" id="SSF48726">
    <property type="entry name" value="Immunoglobulin"/>
    <property type="match status" value="3"/>
</dbReference>
<feature type="domain" description="Ig-like" evidence="3">
    <location>
        <begin position="347"/>
        <end position="412"/>
    </location>
</feature>
<dbReference type="InterPro" id="IPR033540">
    <property type="entry name" value="MALT1_IG-like_dom_sf"/>
</dbReference>
<accession>A0A7M7SUM1</accession>
<protein>
    <submittedName>
        <fullName evidence="4">Uncharacterized protein</fullName>
    </submittedName>
</protein>
<feature type="domain" description="Caspase family p20" evidence="2">
    <location>
        <begin position="426"/>
        <end position="553"/>
    </location>
</feature>
<dbReference type="InterPro" id="IPR036179">
    <property type="entry name" value="Ig-like_dom_sf"/>
</dbReference>
<dbReference type="KEGG" id="spu:590194"/>
<dbReference type="RefSeq" id="XP_030832618.1">
    <property type="nucleotide sequence ID" value="XM_030976758.1"/>
</dbReference>
<dbReference type="SUPFAM" id="SSF52129">
    <property type="entry name" value="Caspase-like"/>
    <property type="match status" value="1"/>
</dbReference>
<dbReference type="Gene3D" id="1.10.533.10">
    <property type="entry name" value="Death Domain, Fas"/>
    <property type="match status" value="1"/>
</dbReference>
<keyword evidence="5" id="KW-1185">Reference proteome</keyword>
<dbReference type="RefSeq" id="XP_030832617.1">
    <property type="nucleotide sequence ID" value="XM_030976757.1"/>
</dbReference>
<dbReference type="OrthoDB" id="412369at2759"/>
<evidence type="ECO:0000256" key="1">
    <source>
        <dbReference type="SAM" id="MobiDB-lite"/>
    </source>
</evidence>
<dbReference type="SMART" id="SM00409">
    <property type="entry name" value="IG"/>
    <property type="match status" value="3"/>
</dbReference>
<evidence type="ECO:0000259" key="3">
    <source>
        <dbReference type="PROSITE" id="PS50835"/>
    </source>
</evidence>
<evidence type="ECO:0000259" key="2">
    <source>
        <dbReference type="PROSITE" id="PS50208"/>
    </source>
</evidence>
<dbReference type="PROSITE" id="PS50208">
    <property type="entry name" value="CASPASE_P20"/>
    <property type="match status" value="1"/>
</dbReference>
<dbReference type="PROSITE" id="PS50835">
    <property type="entry name" value="IG_LIKE"/>
    <property type="match status" value="3"/>
</dbReference>
<dbReference type="InterPro" id="IPR029030">
    <property type="entry name" value="Caspase-like_dom_sf"/>
</dbReference>
<dbReference type="EnsemblMetazoa" id="XM_030976758">
    <property type="protein sequence ID" value="XP_030832618"/>
    <property type="gene ID" value="LOC590194"/>
</dbReference>
<evidence type="ECO:0000313" key="5">
    <source>
        <dbReference type="Proteomes" id="UP000007110"/>
    </source>
</evidence>
<dbReference type="CTD" id="10892"/>
<dbReference type="InterPro" id="IPR003598">
    <property type="entry name" value="Ig_sub2"/>
</dbReference>
<dbReference type="Gene3D" id="2.60.40.3360">
    <property type="match status" value="1"/>
</dbReference>
<sequence>MHANIDPETVITKLPFKVMDELSGLLDIPDGSGRPYWKALIAVLPGDMYTDIQINRFSMEGLSLRGGGSSYSLLRDLGQRYCKTVKQLAAYLDRLHYEAALLLIKATEPLSIADNPNSCSVMTGELVKFSCKGKGFPYPRYQWYRAHTKGTEGGEIVYDEVSGAVDSVLEIESADDSHAGGYCCKVYHIPNGQQCSKFTEWAYLTVIRGHTAPPSTSPSGQILAPPVIRQQPEGNLRVDQGRELVLTCRATGCPKPDYQWYKYEDNPKTGAIDKEHIKGCTSEVLQFAQATSLDAGQYICHVYNSVAEAWSTTSNVTITTLAESLKRTQRCNIEILRDPIDVQCLPSVDQKLECLASCSTAKLFFQWYKDGQPIEGETTNQLCFQDLKTSDAGKYFCRVTAENIKSEDSKVAELKFLTPEEKFTATDKVALLIGNEAYRSGTSLSAPGNDMEKMAYNLYRMNFKVVSLLNLTVAEMRKALKIFCSLLSEGVYGLFYFSGHGFEQGGQTYMVPADAPTGYLPEECICAEEVLASMQEKNTALNVLLLDICRKFNDFTQGEFKRFESEAKGNTVYGYAATINSEAFEVSHQGYAIFTKYLVKRIHEECSIYDILKKVINDVNKDPYGSKKQFPSLMGNLKEDRSLADCITYTGRTTEFNTRNDAWQRGHELPSDIPIAQLPYGIVAQIEFEIRFSNVMLIITKILNRGASTWCEATPAKVPPEVDIKLLKGHLEVPDLNGRQGEAPFYKAIIENIQRIRGDFIFDLIVNYEYGGQRYTQALPIRIDRPLISQVWLMDELETERSPTEDEYPDSSTSNSLV</sequence>
<dbReference type="Pfam" id="PF18703">
    <property type="entry name" value="MALT1_Ig"/>
    <property type="match status" value="1"/>
</dbReference>
<feature type="domain" description="Ig-like" evidence="3">
    <location>
        <begin position="226"/>
        <end position="319"/>
    </location>
</feature>
<evidence type="ECO:0000313" key="4">
    <source>
        <dbReference type="EnsemblMetazoa" id="XP_030832617"/>
    </source>
</evidence>
<dbReference type="SMR" id="A0A7M7SUM1"/>
<name>A0A7M7SUM1_STRPU</name>
<reference evidence="5" key="1">
    <citation type="submission" date="2015-02" db="EMBL/GenBank/DDBJ databases">
        <title>Genome sequencing for Strongylocentrotus purpuratus.</title>
        <authorList>
            <person name="Murali S."/>
            <person name="Liu Y."/>
            <person name="Vee V."/>
            <person name="English A."/>
            <person name="Wang M."/>
            <person name="Skinner E."/>
            <person name="Han Y."/>
            <person name="Muzny D.M."/>
            <person name="Worley K.C."/>
            <person name="Gibbs R.A."/>
        </authorList>
    </citation>
    <scope>NUCLEOTIDE SEQUENCE</scope>
</reference>
<dbReference type="InterPro" id="IPR001309">
    <property type="entry name" value="Pept_C14_p20"/>
</dbReference>
<dbReference type="InParanoid" id="A0A7M7SUM1"/>
<dbReference type="SMART" id="SM00408">
    <property type="entry name" value="IGc2"/>
    <property type="match status" value="3"/>
</dbReference>
<dbReference type="GO" id="GO:0006508">
    <property type="term" value="P:proteolysis"/>
    <property type="evidence" value="ECO:0007669"/>
    <property type="project" value="InterPro"/>
</dbReference>
<dbReference type="AlphaFoldDB" id="A0A7M7SUM1"/>
<dbReference type="SUPFAM" id="SSF47986">
    <property type="entry name" value="DEATH domain"/>
    <property type="match status" value="1"/>
</dbReference>
<dbReference type="InterPro" id="IPR052039">
    <property type="entry name" value="Caspase-related_regulators"/>
</dbReference>
<feature type="domain" description="Ig-like" evidence="3">
    <location>
        <begin position="109"/>
        <end position="188"/>
    </location>
</feature>
<dbReference type="CDD" id="cd00096">
    <property type="entry name" value="Ig"/>
    <property type="match status" value="2"/>
</dbReference>
<dbReference type="OMA" id="IINCADI"/>
<dbReference type="Gene3D" id="3.40.50.1460">
    <property type="match status" value="1"/>
</dbReference>
<organism evidence="4 5">
    <name type="scientific">Strongylocentrotus purpuratus</name>
    <name type="common">Purple sea urchin</name>
    <dbReference type="NCBI Taxonomy" id="7668"/>
    <lineage>
        <taxon>Eukaryota</taxon>
        <taxon>Metazoa</taxon>
        <taxon>Echinodermata</taxon>
        <taxon>Eleutherozoa</taxon>
        <taxon>Echinozoa</taxon>
        <taxon>Echinoidea</taxon>
        <taxon>Euechinoidea</taxon>
        <taxon>Echinacea</taxon>
        <taxon>Camarodonta</taxon>
        <taxon>Echinidea</taxon>
        <taxon>Strongylocentrotidae</taxon>
        <taxon>Strongylocentrotus</taxon>
    </lineage>
</organism>
<dbReference type="InterPro" id="IPR013783">
    <property type="entry name" value="Ig-like_fold"/>
</dbReference>
<feature type="region of interest" description="Disordered" evidence="1">
    <location>
        <begin position="799"/>
        <end position="818"/>
    </location>
</feature>
<dbReference type="InterPro" id="IPR011029">
    <property type="entry name" value="DEATH-like_dom_sf"/>
</dbReference>
<dbReference type="GeneID" id="590194"/>
<dbReference type="Pfam" id="PF00656">
    <property type="entry name" value="Peptidase_C14"/>
    <property type="match status" value="1"/>
</dbReference>
<dbReference type="Gene3D" id="2.60.40.10">
    <property type="entry name" value="Immunoglobulins"/>
    <property type="match status" value="3"/>
</dbReference>
<dbReference type="Pfam" id="PF13927">
    <property type="entry name" value="Ig_3"/>
    <property type="match status" value="2"/>
</dbReference>
<dbReference type="EnsemblMetazoa" id="XM_030976757">
    <property type="protein sequence ID" value="XP_030832617"/>
    <property type="gene ID" value="LOC590194"/>
</dbReference>
<dbReference type="InterPro" id="IPR011600">
    <property type="entry name" value="Pept_C14_caspase"/>
</dbReference>
<reference evidence="4" key="2">
    <citation type="submission" date="2021-01" db="UniProtKB">
        <authorList>
            <consortium name="EnsemblMetazoa"/>
        </authorList>
    </citation>
    <scope>IDENTIFICATION</scope>
</reference>
<dbReference type="GO" id="GO:0004197">
    <property type="term" value="F:cysteine-type endopeptidase activity"/>
    <property type="evidence" value="ECO:0007669"/>
    <property type="project" value="InterPro"/>
</dbReference>
<dbReference type="PANTHER" id="PTHR22576:SF37">
    <property type="entry name" value="MUCOSA-ASSOCIATED LYMPHOID TISSUE LYMPHOMA TRANSLOCATION PROTEIN 1"/>
    <property type="match status" value="1"/>
</dbReference>
<dbReference type="Pfam" id="PF13895">
    <property type="entry name" value="Ig_2"/>
    <property type="match status" value="1"/>
</dbReference>
<dbReference type="PANTHER" id="PTHR22576">
    <property type="entry name" value="MUCOSA ASSOCIATED LYMPHOID TISSUE LYMPHOMA TRANSLOCATION PROTEIN 1/PARACASPASE"/>
    <property type="match status" value="1"/>
</dbReference>